<evidence type="ECO:0000313" key="2">
    <source>
        <dbReference type="Proteomes" id="UP000199506"/>
    </source>
</evidence>
<dbReference type="STRING" id="190974.SAMN05216439_1906"/>
<accession>A0A1H7M9K1</accession>
<dbReference type="EMBL" id="FOAK01000009">
    <property type="protein sequence ID" value="SEL08000.1"/>
    <property type="molecule type" value="Genomic_DNA"/>
</dbReference>
<evidence type="ECO:0000313" key="1">
    <source>
        <dbReference type="EMBL" id="SEL08000.1"/>
    </source>
</evidence>
<dbReference type="Proteomes" id="UP000199506">
    <property type="component" value="Unassembled WGS sequence"/>
</dbReference>
<dbReference type="OrthoDB" id="77045at2157"/>
<sequence>MNFICPTIGEGHEKDFLVTGSLDDFKIIVFSNMEEYKKGFEYLKLADYIPYEVSIELFKKLANNDDEFSGIILDIHSKNKIILKEELLK</sequence>
<protein>
    <submittedName>
        <fullName evidence="1">Uncharacterized protein</fullName>
    </submittedName>
</protein>
<reference evidence="1 2" key="1">
    <citation type="submission" date="2016-10" db="EMBL/GenBank/DDBJ databases">
        <authorList>
            <person name="de Groot N.N."/>
        </authorList>
    </citation>
    <scope>NUCLEOTIDE SEQUENCE [LARGE SCALE GENOMIC DNA]</scope>
    <source>
        <strain evidence="1 2">DSM 11978</strain>
    </source>
</reference>
<proteinExistence type="predicted"/>
<dbReference type="AlphaFoldDB" id="A0A1H7M9K1"/>
<gene>
    <name evidence="1" type="ORF">SAMN05216439_1906</name>
</gene>
<dbReference type="RefSeq" id="WP_069572789.1">
    <property type="nucleotide sequence ID" value="NZ_FOAK01000009.1"/>
</dbReference>
<organism evidence="1 2">
    <name type="scientific">Methanobrevibacter gottschalkii</name>
    <dbReference type="NCBI Taxonomy" id="190974"/>
    <lineage>
        <taxon>Archaea</taxon>
        <taxon>Methanobacteriati</taxon>
        <taxon>Methanobacteriota</taxon>
        <taxon>Methanomada group</taxon>
        <taxon>Methanobacteria</taxon>
        <taxon>Methanobacteriales</taxon>
        <taxon>Methanobacteriaceae</taxon>
        <taxon>Methanobrevibacter</taxon>
    </lineage>
</organism>
<name>A0A1H7M9K1_9EURY</name>